<accession>A0A255HDI3</accession>
<protein>
    <recommendedName>
        <fullName evidence="3">Pyridine nucleotide-disulfide oxidoreductase domain-containing protein 2</fullName>
    </recommendedName>
</protein>
<proteinExistence type="predicted"/>
<name>A0A255HDI3_9ACTN</name>
<dbReference type="PANTHER" id="PTHR10668">
    <property type="entry name" value="PHYTOENE DEHYDROGENASE"/>
    <property type="match status" value="1"/>
</dbReference>
<gene>
    <name evidence="5" type="ORF">CGZ93_00830</name>
</gene>
<dbReference type="RefSeq" id="WP_094362250.1">
    <property type="nucleotide sequence ID" value="NZ_NMVQ01000001.1"/>
</dbReference>
<evidence type="ECO:0000256" key="2">
    <source>
        <dbReference type="ARBA" id="ARBA00038825"/>
    </source>
</evidence>
<dbReference type="Proteomes" id="UP000216311">
    <property type="component" value="Unassembled WGS sequence"/>
</dbReference>
<dbReference type="Gene3D" id="3.50.50.60">
    <property type="entry name" value="FAD/NAD(P)-binding domain"/>
    <property type="match status" value="2"/>
</dbReference>
<evidence type="ECO:0000256" key="1">
    <source>
        <dbReference type="ARBA" id="ARBA00037217"/>
    </source>
</evidence>
<dbReference type="SUPFAM" id="SSF51905">
    <property type="entry name" value="FAD/NAD(P)-binding domain"/>
    <property type="match status" value="1"/>
</dbReference>
<dbReference type="AlphaFoldDB" id="A0A255HDI3"/>
<dbReference type="Pfam" id="PF01593">
    <property type="entry name" value="Amino_oxidase"/>
    <property type="match status" value="1"/>
</dbReference>
<evidence type="ECO:0000313" key="5">
    <source>
        <dbReference type="EMBL" id="OYO25043.1"/>
    </source>
</evidence>
<comment type="function">
    <text evidence="1">Probable oxidoreductase that may play a role as regulator of mitochondrial function.</text>
</comment>
<reference evidence="5 6" key="1">
    <citation type="submission" date="2017-07" db="EMBL/GenBank/DDBJ databases">
        <title>Draft whole genome sequences of clinical Proprionibacteriaceae strains.</title>
        <authorList>
            <person name="Bernier A.-M."/>
            <person name="Bernard K."/>
            <person name="Domingo M.-C."/>
        </authorList>
    </citation>
    <scope>NUCLEOTIDE SEQUENCE [LARGE SCALE GENOMIC DNA]</scope>
    <source>
        <strain evidence="5 6">NML 130396</strain>
    </source>
</reference>
<dbReference type="InterPro" id="IPR002937">
    <property type="entry name" value="Amino_oxidase"/>
</dbReference>
<evidence type="ECO:0000259" key="4">
    <source>
        <dbReference type="Pfam" id="PF01593"/>
    </source>
</evidence>
<dbReference type="InterPro" id="IPR036188">
    <property type="entry name" value="FAD/NAD-bd_sf"/>
</dbReference>
<dbReference type="GO" id="GO:0016491">
    <property type="term" value="F:oxidoreductase activity"/>
    <property type="evidence" value="ECO:0007669"/>
    <property type="project" value="InterPro"/>
</dbReference>
<feature type="domain" description="Amine oxidase" evidence="4">
    <location>
        <begin position="18"/>
        <end position="505"/>
    </location>
</feature>
<organism evidence="5 6">
    <name type="scientific">Enemella dayhoffiae</name>
    <dbReference type="NCBI Taxonomy" id="2016507"/>
    <lineage>
        <taxon>Bacteria</taxon>
        <taxon>Bacillati</taxon>
        <taxon>Actinomycetota</taxon>
        <taxon>Actinomycetes</taxon>
        <taxon>Propionibacteriales</taxon>
        <taxon>Propionibacteriaceae</taxon>
        <taxon>Enemella</taxon>
    </lineage>
</organism>
<dbReference type="PANTHER" id="PTHR10668:SF105">
    <property type="entry name" value="DEHYDROGENASE-RELATED"/>
    <property type="match status" value="1"/>
</dbReference>
<keyword evidence="6" id="KW-1185">Reference proteome</keyword>
<comment type="subunit">
    <text evidence="2">Interacts with COX5B; this interaction may contribute to localize PYROXD2 to the inner face of the inner mitochondrial membrane.</text>
</comment>
<dbReference type="EMBL" id="NMVQ01000001">
    <property type="protein sequence ID" value="OYO25043.1"/>
    <property type="molecule type" value="Genomic_DNA"/>
</dbReference>
<evidence type="ECO:0000256" key="3">
    <source>
        <dbReference type="ARBA" id="ARBA00040298"/>
    </source>
</evidence>
<sequence>MTAGNGFDAIVVGAGINGMVAAAELAGAGWRVCLVDNHDRIGGFIASDEVTEPGFVHDTFSSWHPLFHIGAAFAELGDDLARHGLRYRNTEGVLTGSLGPESVAVVHRDPALTVQGFADPADGQAYLAALDRLGGDIDAIGALLGIELRSPAALGPVGKLLRRGGQARLEAWGRDTATSGRNWAANHFRGAEVDQLWSPWLLHAGLNPDSASGGLMMPLLAATMHGAGLPVVEGGAGNFVVAMERLLRERGVEIRTGVTVDRLLVTGDRVIGVSAGGESLRATRAVLASVTPDVLWNKLLPGTGHAAERAEAKAYRFGRGAMQIHVSLDKPLQWSASELAGAPLVHLSTGSASTGIACAEASAGLLPRRPTVVVGQQFLLDPSRVPEGRGQLWLQLQEVPFAPVGDAAGKLDTRQGWTGELVDGYLDRVLDLVEEFAPGTRASVRRVVALAPTDLAAWNPNAANGDPYCGSAELDQNLLWRPGPRTSRHRTKVPGLWHIGAATHPGPGLGGGSGHIAAQGLIAAARPVGDRLREVFTR</sequence>
<evidence type="ECO:0000313" key="6">
    <source>
        <dbReference type="Proteomes" id="UP000216311"/>
    </source>
</evidence>
<comment type="caution">
    <text evidence="5">The sequence shown here is derived from an EMBL/GenBank/DDBJ whole genome shotgun (WGS) entry which is preliminary data.</text>
</comment>
<dbReference type="OrthoDB" id="833207at2"/>